<evidence type="ECO:0000313" key="5">
    <source>
        <dbReference type="EMBL" id="RRJ66177.1"/>
    </source>
</evidence>
<dbReference type="InterPro" id="IPR007392">
    <property type="entry name" value="GD_AH_second"/>
</dbReference>
<dbReference type="InterPro" id="IPR048332">
    <property type="entry name" value="GD_AH_C"/>
</dbReference>
<evidence type="ECO:0000256" key="3">
    <source>
        <dbReference type="NCBIfam" id="TIGR03248"/>
    </source>
</evidence>
<dbReference type="AlphaFoldDB" id="A0A3P3U725"/>
<dbReference type="PANTHER" id="PTHR30536">
    <property type="entry name" value="ALTRONATE/GALACTARATE DEHYDRATASE"/>
    <property type="match status" value="1"/>
</dbReference>
<keyword evidence="2 5" id="KW-0456">Lyase</keyword>
<dbReference type="InterPro" id="IPR013974">
    <property type="entry name" value="SAF"/>
</dbReference>
<proteinExistence type="inferred from homology"/>
<dbReference type="Pfam" id="PF20629">
    <property type="entry name" value="GD_AH_C"/>
    <property type="match status" value="1"/>
</dbReference>
<dbReference type="InterPro" id="IPR017654">
    <property type="entry name" value="GarD-like"/>
</dbReference>
<evidence type="ECO:0000259" key="4">
    <source>
        <dbReference type="SMART" id="SM00858"/>
    </source>
</evidence>
<accession>A0A3P3U725</accession>
<dbReference type="EMBL" id="RRCN01000001">
    <property type="protein sequence ID" value="RRJ66177.1"/>
    <property type="molecule type" value="Genomic_DNA"/>
</dbReference>
<dbReference type="NCBIfam" id="TIGR03248">
    <property type="entry name" value="galactar-dH20"/>
    <property type="match status" value="1"/>
</dbReference>
<sequence length="510" mass="54306">MNDLRNDAPLYIKVHEKDNVAIIANAGGLPEGTVFPCGLKLTEHVPQGHKVALADVAQGEAVVRYGEIIGYAVCSIPQGSWVGESLIELPTPPLLRELPLATKVPPPQPPLEGFTFEGYLNPDGSVGTKNILGITTSVQCVSGVLDYAVKRIKEELLPKYPQVDDVVAIHHTYGCGVAIQAPDAVIPIRTIRNIAANPNFGGELMVVGLGCEKLQPDRLIPDGDSASKVVTLQDYQGFIPMVQAIMEMAEARLEKLNRRKRVTCPASGLVVGLQCGGSDAFSGITANPAVGYAADLLVRAGATVLFSEVTEVRDAVHLLTPRAVNEEVGRALIREMEWYDAYLQRGQADRSANPTPGNKKGGLANIVEKSLGSIVKSGSSPITAVLAPGEKAVQKGLIFAATPASDFVCGTLQLASGINMQVFTTGRGTPYGLAMAPVIKVASRNALAEQWPDLIDINAGRIADGEATIEDVGWEIFRFILDVASGRKQTWAEQWGLHNAISLFNPAPVT</sequence>
<dbReference type="CDD" id="cd11613">
    <property type="entry name" value="SAF_AH_GD"/>
    <property type="match status" value="1"/>
</dbReference>
<evidence type="ECO:0000256" key="1">
    <source>
        <dbReference type="ARBA" id="ARBA00010986"/>
    </source>
</evidence>
<organism evidence="5 6">
    <name type="scientific">Paenibacillus oralis</name>
    <dbReference type="NCBI Taxonomy" id="2490856"/>
    <lineage>
        <taxon>Bacteria</taxon>
        <taxon>Bacillati</taxon>
        <taxon>Bacillota</taxon>
        <taxon>Bacilli</taxon>
        <taxon>Bacillales</taxon>
        <taxon>Paenibacillaceae</taxon>
        <taxon>Paenibacillus</taxon>
    </lineage>
</organism>
<dbReference type="Proteomes" id="UP000267017">
    <property type="component" value="Unassembled WGS sequence"/>
</dbReference>
<reference evidence="5 6" key="1">
    <citation type="submission" date="2018-11" db="EMBL/GenBank/DDBJ databases">
        <title>Genome sequencing of Paenibacillus sp. KCOM 3021 (= ChDC PVNT-B20).</title>
        <authorList>
            <person name="Kook J.-K."/>
            <person name="Park S.-N."/>
            <person name="Lim Y.K."/>
        </authorList>
    </citation>
    <scope>NUCLEOTIDE SEQUENCE [LARGE SCALE GENOMIC DNA]</scope>
    <source>
        <strain evidence="5 6">KCOM 3021</strain>
    </source>
</reference>
<evidence type="ECO:0000256" key="2">
    <source>
        <dbReference type="ARBA" id="ARBA00023239"/>
    </source>
</evidence>
<dbReference type="InterPro" id="IPR044144">
    <property type="entry name" value="SAF_UxaA/GarD"/>
</dbReference>
<protein>
    <recommendedName>
        <fullName evidence="3">Galactarate dehydratase</fullName>
        <ecNumber evidence="3">4.2.1.42</ecNumber>
    </recommendedName>
</protein>
<feature type="domain" description="SAF" evidence="4">
    <location>
        <begin position="18"/>
        <end position="88"/>
    </location>
</feature>
<dbReference type="GO" id="GO:0019698">
    <property type="term" value="P:D-galacturonate catabolic process"/>
    <property type="evidence" value="ECO:0007669"/>
    <property type="project" value="TreeGrafter"/>
</dbReference>
<gene>
    <name evidence="5" type="primary">garD</name>
    <name evidence="5" type="ORF">EHV15_27115</name>
</gene>
<dbReference type="SMART" id="SM00858">
    <property type="entry name" value="SAF"/>
    <property type="match status" value="1"/>
</dbReference>
<dbReference type="RefSeq" id="WP_128633967.1">
    <property type="nucleotide sequence ID" value="NZ_RRCN01000001.1"/>
</dbReference>
<dbReference type="PANTHER" id="PTHR30536:SF1">
    <property type="entry name" value="GALACTARATE DEHYDRATASE (L-THREO-FORMING)"/>
    <property type="match status" value="1"/>
</dbReference>
<dbReference type="InterPro" id="IPR052172">
    <property type="entry name" value="UxaA_altronate/galactarate_dh"/>
</dbReference>
<dbReference type="Pfam" id="PF04295">
    <property type="entry name" value="GD_AH_second"/>
    <property type="match status" value="1"/>
</dbReference>
<comment type="caution">
    <text evidence="5">The sequence shown here is derived from an EMBL/GenBank/DDBJ whole genome shotgun (WGS) entry which is preliminary data.</text>
</comment>
<dbReference type="GO" id="GO:0008867">
    <property type="term" value="F:galactarate dehydratase activity"/>
    <property type="evidence" value="ECO:0007669"/>
    <property type="project" value="UniProtKB-UniRule"/>
</dbReference>
<name>A0A3P3U725_9BACL</name>
<dbReference type="EC" id="4.2.1.42" evidence="3"/>
<evidence type="ECO:0000313" key="6">
    <source>
        <dbReference type="Proteomes" id="UP000267017"/>
    </source>
</evidence>
<comment type="similarity">
    <text evidence="1">Belongs to the UxaA family.</text>
</comment>
<keyword evidence="6" id="KW-1185">Reference proteome</keyword>
<dbReference type="GO" id="GO:0046392">
    <property type="term" value="P:galactarate catabolic process"/>
    <property type="evidence" value="ECO:0007669"/>
    <property type="project" value="UniProtKB-UniRule"/>
</dbReference>
<dbReference type="OrthoDB" id="9804574at2"/>
<dbReference type="Gene3D" id="2.30.130.110">
    <property type="match status" value="1"/>
</dbReference>